<dbReference type="InterPro" id="IPR050707">
    <property type="entry name" value="HTH_MetabolicPath_Reg"/>
</dbReference>
<feature type="domain" description="IclR-ED" evidence="5">
    <location>
        <begin position="92"/>
        <end position="277"/>
    </location>
</feature>
<organism evidence="6 7">
    <name type="scientific">Brachybacterium nesterenkovii</name>
    <dbReference type="NCBI Taxonomy" id="47847"/>
    <lineage>
        <taxon>Bacteria</taxon>
        <taxon>Bacillati</taxon>
        <taxon>Actinomycetota</taxon>
        <taxon>Actinomycetes</taxon>
        <taxon>Micrococcales</taxon>
        <taxon>Dermabacteraceae</taxon>
        <taxon>Brachybacterium</taxon>
    </lineage>
</organism>
<evidence type="ECO:0000256" key="1">
    <source>
        <dbReference type="ARBA" id="ARBA00023015"/>
    </source>
</evidence>
<dbReference type="SUPFAM" id="SSF46785">
    <property type="entry name" value="Winged helix' DNA-binding domain"/>
    <property type="match status" value="1"/>
</dbReference>
<dbReference type="Gene3D" id="1.10.10.10">
    <property type="entry name" value="Winged helix-like DNA-binding domain superfamily/Winged helix DNA-binding domain"/>
    <property type="match status" value="1"/>
</dbReference>
<dbReference type="Pfam" id="PF09339">
    <property type="entry name" value="HTH_IclR"/>
    <property type="match status" value="1"/>
</dbReference>
<sequence length="277" mass="29416">MREGRAERLAVWRATARRRARGTMSDTAVQSVDRAARILELLGARSPRTVTEVAAELEVHKSTASRLLASLAAHALVEAVPGARGGFRLGPALVRLASTVSARPDFSQVAQALCDRTGADLELTANVAILDGIHAVNVSQALGGHGLWAPRHYIGQRTPSHATSSGKCLLAHSGDEVVEAAIAAGLERWTARTITDADALRAELDRVREQGWAAVDQEWEESITAVSIPLFDAAGALEGALSVTGPVHALHPERFAATAERMRGLLDATGRWRAARG</sequence>
<protein>
    <submittedName>
        <fullName evidence="6">Transcriptional regulator, IclR family</fullName>
    </submittedName>
</protein>
<reference evidence="6" key="1">
    <citation type="submission" date="2017-02" db="EMBL/GenBank/DDBJ databases">
        <authorList>
            <person name="Peterson S.W."/>
        </authorList>
    </citation>
    <scope>NUCLEOTIDE SEQUENCE [LARGE SCALE GENOMIC DNA]</scope>
    <source>
        <strain evidence="6">CIP104813</strain>
    </source>
</reference>
<gene>
    <name evidence="6" type="ORF">FM110_04220</name>
</gene>
<keyword evidence="2" id="KW-0238">DNA-binding</keyword>
<name>A0A1X6WW26_9MICO</name>
<dbReference type="InterPro" id="IPR036390">
    <property type="entry name" value="WH_DNA-bd_sf"/>
</dbReference>
<evidence type="ECO:0000256" key="2">
    <source>
        <dbReference type="ARBA" id="ARBA00023125"/>
    </source>
</evidence>
<dbReference type="EMBL" id="FWFG01000038">
    <property type="protein sequence ID" value="SLM89837.1"/>
    <property type="molecule type" value="Genomic_DNA"/>
</dbReference>
<evidence type="ECO:0000313" key="6">
    <source>
        <dbReference type="EMBL" id="SLM89837.1"/>
    </source>
</evidence>
<feature type="domain" description="HTH iclR-type" evidence="4">
    <location>
        <begin position="29"/>
        <end position="91"/>
    </location>
</feature>
<dbReference type="InterPro" id="IPR005471">
    <property type="entry name" value="Tscrpt_reg_IclR_N"/>
</dbReference>
<dbReference type="Proteomes" id="UP000195981">
    <property type="component" value="Unassembled WGS sequence"/>
</dbReference>
<dbReference type="Gene3D" id="3.30.450.40">
    <property type="match status" value="1"/>
</dbReference>
<dbReference type="GO" id="GO:0045892">
    <property type="term" value="P:negative regulation of DNA-templated transcription"/>
    <property type="evidence" value="ECO:0007669"/>
    <property type="project" value="TreeGrafter"/>
</dbReference>
<evidence type="ECO:0000256" key="3">
    <source>
        <dbReference type="ARBA" id="ARBA00023163"/>
    </source>
</evidence>
<dbReference type="AlphaFoldDB" id="A0A1X6WW26"/>
<dbReference type="GO" id="GO:0003700">
    <property type="term" value="F:DNA-binding transcription factor activity"/>
    <property type="evidence" value="ECO:0007669"/>
    <property type="project" value="TreeGrafter"/>
</dbReference>
<keyword evidence="7" id="KW-1185">Reference proteome</keyword>
<dbReference type="PANTHER" id="PTHR30136">
    <property type="entry name" value="HELIX-TURN-HELIX TRANSCRIPTIONAL REGULATOR, ICLR FAMILY"/>
    <property type="match status" value="1"/>
</dbReference>
<dbReference type="InterPro" id="IPR029016">
    <property type="entry name" value="GAF-like_dom_sf"/>
</dbReference>
<dbReference type="SUPFAM" id="SSF55781">
    <property type="entry name" value="GAF domain-like"/>
    <property type="match status" value="1"/>
</dbReference>
<dbReference type="Pfam" id="PF01614">
    <property type="entry name" value="IclR_C"/>
    <property type="match status" value="1"/>
</dbReference>
<keyword evidence="3" id="KW-0804">Transcription</keyword>
<evidence type="ECO:0000259" key="4">
    <source>
        <dbReference type="PROSITE" id="PS51077"/>
    </source>
</evidence>
<accession>A0A1X6WW26</accession>
<dbReference type="SMART" id="SM00346">
    <property type="entry name" value="HTH_ICLR"/>
    <property type="match status" value="1"/>
</dbReference>
<evidence type="ECO:0000313" key="7">
    <source>
        <dbReference type="Proteomes" id="UP000195981"/>
    </source>
</evidence>
<dbReference type="PROSITE" id="PS51078">
    <property type="entry name" value="ICLR_ED"/>
    <property type="match status" value="1"/>
</dbReference>
<evidence type="ECO:0000259" key="5">
    <source>
        <dbReference type="PROSITE" id="PS51078"/>
    </source>
</evidence>
<dbReference type="InterPro" id="IPR036388">
    <property type="entry name" value="WH-like_DNA-bd_sf"/>
</dbReference>
<dbReference type="PROSITE" id="PS51077">
    <property type="entry name" value="HTH_ICLR"/>
    <property type="match status" value="1"/>
</dbReference>
<dbReference type="InterPro" id="IPR014757">
    <property type="entry name" value="Tscrpt_reg_IclR_C"/>
</dbReference>
<dbReference type="GO" id="GO:0003677">
    <property type="term" value="F:DNA binding"/>
    <property type="evidence" value="ECO:0007669"/>
    <property type="project" value="UniProtKB-KW"/>
</dbReference>
<proteinExistence type="predicted"/>
<dbReference type="PANTHER" id="PTHR30136:SF24">
    <property type="entry name" value="HTH-TYPE TRANSCRIPTIONAL REPRESSOR ALLR"/>
    <property type="match status" value="1"/>
</dbReference>
<keyword evidence="1" id="KW-0805">Transcription regulation</keyword>